<dbReference type="Proteomes" id="UP000190366">
    <property type="component" value="Unassembled WGS sequence"/>
</dbReference>
<proteinExistence type="predicted"/>
<evidence type="ECO:0000313" key="1">
    <source>
        <dbReference type="EMBL" id="SKY34501.1"/>
    </source>
</evidence>
<reference evidence="1 2" key="1">
    <citation type="submission" date="2016-11" db="EMBL/GenBank/DDBJ databases">
        <authorList>
            <consortium name="Pathogen Informatics"/>
        </authorList>
    </citation>
    <scope>NUCLEOTIDE SEQUENCE [LARGE SCALE GENOMIC DNA]</scope>
    <source>
        <strain evidence="1 2">1168</strain>
    </source>
</reference>
<dbReference type="EMBL" id="FVQL01000001">
    <property type="protein sequence ID" value="SKY34501.1"/>
    <property type="molecule type" value="Genomic_DNA"/>
</dbReference>
<evidence type="ECO:0008006" key="3">
    <source>
        <dbReference type="Google" id="ProtNLM"/>
    </source>
</evidence>
<gene>
    <name evidence="1" type="ORF">SAMEA2275630_00778</name>
</gene>
<evidence type="ECO:0000313" key="2">
    <source>
        <dbReference type="Proteomes" id="UP000190366"/>
    </source>
</evidence>
<protein>
    <recommendedName>
        <fullName evidence="3">Helix-turn-helix domain-containing protein</fullName>
    </recommendedName>
</protein>
<organism evidence="1 2">
    <name type="scientific">Mycobacteroides abscessus subsp. massiliense</name>
    <dbReference type="NCBI Taxonomy" id="1962118"/>
    <lineage>
        <taxon>Bacteria</taxon>
        <taxon>Bacillati</taxon>
        <taxon>Actinomycetota</taxon>
        <taxon>Actinomycetes</taxon>
        <taxon>Mycobacteriales</taxon>
        <taxon>Mycobacteriaceae</taxon>
        <taxon>Mycobacteroides</taxon>
        <taxon>Mycobacteroides abscessus</taxon>
    </lineage>
</organism>
<accession>A0AB38D9N1</accession>
<sequence>MSDGAWLKFRYYAAVYSDPRLTLADKSVLTFAAIVFVHGEGDTFRRRQDTVAARVGTNIRTVQRAYKRGIELGYLELVTERQRGRGYTKADTYRIRVPAGYAATPETDEIDDTMSGIHLNTRHTVPKYPTFSTQIPDIESAKIASTSSNEGPKVLIEGSLGKGAPAPLIGPYGPRCRNHLYVEIPPDCRPCGLERERKEAIDKAEAEQVEVERRAIRAAIDSCPNKCDDAGRLDDLSDCPLHPNFRQKRDVA</sequence>
<comment type="caution">
    <text evidence="1">The sequence shown here is derived from an EMBL/GenBank/DDBJ whole genome shotgun (WGS) entry which is preliminary data.</text>
</comment>
<name>A0AB38D9N1_9MYCO</name>
<dbReference type="AlphaFoldDB" id="A0AB38D9N1"/>
<dbReference type="RefSeq" id="WP_052526368.1">
    <property type="nucleotide sequence ID" value="NZ_CP065272.1"/>
</dbReference>